<gene>
    <name evidence="2" type="ORF">SVUK_LOCUS15475</name>
</gene>
<feature type="compositionally biased region" description="Basic and acidic residues" evidence="1">
    <location>
        <begin position="100"/>
        <end position="110"/>
    </location>
</feature>
<evidence type="ECO:0000313" key="2">
    <source>
        <dbReference type="EMBL" id="VDM80477.1"/>
    </source>
</evidence>
<organism evidence="2 3">
    <name type="scientific">Strongylus vulgaris</name>
    <name type="common">Blood worm</name>
    <dbReference type="NCBI Taxonomy" id="40348"/>
    <lineage>
        <taxon>Eukaryota</taxon>
        <taxon>Metazoa</taxon>
        <taxon>Ecdysozoa</taxon>
        <taxon>Nematoda</taxon>
        <taxon>Chromadorea</taxon>
        <taxon>Rhabditida</taxon>
        <taxon>Rhabditina</taxon>
        <taxon>Rhabditomorpha</taxon>
        <taxon>Strongyloidea</taxon>
        <taxon>Strongylidae</taxon>
        <taxon>Strongylus</taxon>
    </lineage>
</organism>
<dbReference type="OrthoDB" id="1879at2759"/>
<name>A0A3P7JW30_STRVU</name>
<reference evidence="2 3" key="1">
    <citation type="submission" date="2018-11" db="EMBL/GenBank/DDBJ databases">
        <authorList>
            <consortium name="Pathogen Informatics"/>
        </authorList>
    </citation>
    <scope>NUCLEOTIDE SEQUENCE [LARGE SCALE GENOMIC DNA]</scope>
</reference>
<feature type="region of interest" description="Disordered" evidence="1">
    <location>
        <begin position="56"/>
        <end position="110"/>
    </location>
</feature>
<keyword evidence="3" id="KW-1185">Reference proteome</keyword>
<feature type="compositionally biased region" description="Basic and acidic residues" evidence="1">
    <location>
        <begin position="70"/>
        <end position="89"/>
    </location>
</feature>
<sequence>MIIFQCGERAEGEPISIENTVHMSTFVHDFYMSNMETMRANYERAMEFYKKQKQINLPQPVEEEEPEISEAERKKEEAKAKEEKEKEQQQEADIMFESMDFEKLEEVPKL</sequence>
<dbReference type="Proteomes" id="UP000270094">
    <property type="component" value="Unassembled WGS sequence"/>
</dbReference>
<accession>A0A3P7JW30</accession>
<dbReference type="AlphaFoldDB" id="A0A3P7JW30"/>
<proteinExistence type="predicted"/>
<protein>
    <submittedName>
        <fullName evidence="2">Uncharacterized protein</fullName>
    </submittedName>
</protein>
<evidence type="ECO:0000313" key="3">
    <source>
        <dbReference type="Proteomes" id="UP000270094"/>
    </source>
</evidence>
<evidence type="ECO:0000256" key="1">
    <source>
        <dbReference type="SAM" id="MobiDB-lite"/>
    </source>
</evidence>
<dbReference type="EMBL" id="UYYB01108764">
    <property type="protein sequence ID" value="VDM80477.1"/>
    <property type="molecule type" value="Genomic_DNA"/>
</dbReference>